<reference evidence="1 3" key="1">
    <citation type="journal article" date="2011" name="Nature">
        <title>The Medicago genome provides insight into the evolution of rhizobial symbioses.</title>
        <authorList>
            <person name="Young N.D."/>
            <person name="Debelle F."/>
            <person name="Oldroyd G.E."/>
            <person name="Geurts R."/>
            <person name="Cannon S.B."/>
            <person name="Udvardi M.K."/>
            <person name="Benedito V.A."/>
            <person name="Mayer K.F."/>
            <person name="Gouzy J."/>
            <person name="Schoof H."/>
            <person name="Van de Peer Y."/>
            <person name="Proost S."/>
            <person name="Cook D.R."/>
            <person name="Meyers B.C."/>
            <person name="Spannagl M."/>
            <person name="Cheung F."/>
            <person name="De Mita S."/>
            <person name="Krishnakumar V."/>
            <person name="Gundlach H."/>
            <person name="Zhou S."/>
            <person name="Mudge J."/>
            <person name="Bharti A.K."/>
            <person name="Murray J.D."/>
            <person name="Naoumkina M.A."/>
            <person name="Rosen B."/>
            <person name="Silverstein K.A."/>
            <person name="Tang H."/>
            <person name="Rombauts S."/>
            <person name="Zhao P.X."/>
            <person name="Zhou P."/>
            <person name="Barbe V."/>
            <person name="Bardou P."/>
            <person name="Bechner M."/>
            <person name="Bellec A."/>
            <person name="Berger A."/>
            <person name="Berges H."/>
            <person name="Bidwell S."/>
            <person name="Bisseling T."/>
            <person name="Choisne N."/>
            <person name="Couloux A."/>
            <person name="Denny R."/>
            <person name="Deshpande S."/>
            <person name="Dai X."/>
            <person name="Doyle J.J."/>
            <person name="Dudez A.M."/>
            <person name="Farmer A.D."/>
            <person name="Fouteau S."/>
            <person name="Franken C."/>
            <person name="Gibelin C."/>
            <person name="Gish J."/>
            <person name="Goldstein S."/>
            <person name="Gonzalez A.J."/>
            <person name="Green P.J."/>
            <person name="Hallab A."/>
            <person name="Hartog M."/>
            <person name="Hua A."/>
            <person name="Humphray S.J."/>
            <person name="Jeong D.H."/>
            <person name="Jing Y."/>
            <person name="Jocker A."/>
            <person name="Kenton S.M."/>
            <person name="Kim D.J."/>
            <person name="Klee K."/>
            <person name="Lai H."/>
            <person name="Lang C."/>
            <person name="Lin S."/>
            <person name="Macmil S.L."/>
            <person name="Magdelenat G."/>
            <person name="Matthews L."/>
            <person name="McCorrison J."/>
            <person name="Monaghan E.L."/>
            <person name="Mun J.H."/>
            <person name="Najar F.Z."/>
            <person name="Nicholson C."/>
            <person name="Noirot C."/>
            <person name="O'Bleness M."/>
            <person name="Paule C.R."/>
            <person name="Poulain J."/>
            <person name="Prion F."/>
            <person name="Qin B."/>
            <person name="Qu C."/>
            <person name="Retzel E.F."/>
            <person name="Riddle C."/>
            <person name="Sallet E."/>
            <person name="Samain S."/>
            <person name="Samson N."/>
            <person name="Sanders I."/>
            <person name="Saurat O."/>
            <person name="Scarpelli C."/>
            <person name="Schiex T."/>
            <person name="Segurens B."/>
            <person name="Severin A.J."/>
            <person name="Sherrier D.J."/>
            <person name="Shi R."/>
            <person name="Sims S."/>
            <person name="Singer S.R."/>
            <person name="Sinharoy S."/>
            <person name="Sterck L."/>
            <person name="Viollet A."/>
            <person name="Wang B.B."/>
            <person name="Wang K."/>
            <person name="Wang M."/>
            <person name="Wang X."/>
            <person name="Warfsmann J."/>
            <person name="Weissenbach J."/>
            <person name="White D.D."/>
            <person name="White J.D."/>
            <person name="Wiley G.B."/>
            <person name="Wincker P."/>
            <person name="Xing Y."/>
            <person name="Yang L."/>
            <person name="Yao Z."/>
            <person name="Ying F."/>
            <person name="Zhai J."/>
            <person name="Zhou L."/>
            <person name="Zuber A."/>
            <person name="Denarie J."/>
            <person name="Dixon R.A."/>
            <person name="May G.D."/>
            <person name="Schwartz D.C."/>
            <person name="Rogers J."/>
            <person name="Quetier F."/>
            <person name="Town C.D."/>
            <person name="Roe B.A."/>
        </authorList>
    </citation>
    <scope>NUCLEOTIDE SEQUENCE [LARGE SCALE GENOMIC DNA]</scope>
    <source>
        <strain evidence="1">A17</strain>
        <strain evidence="2 3">cv. Jemalong A17</strain>
    </source>
</reference>
<accession>G7JMG7</accession>
<evidence type="ECO:0000313" key="3">
    <source>
        <dbReference type="Proteomes" id="UP000002051"/>
    </source>
</evidence>
<protein>
    <submittedName>
        <fullName evidence="1 2">Uncharacterized protein</fullName>
    </submittedName>
</protein>
<name>G7JMG7_MEDTR</name>
<reference evidence="2" key="3">
    <citation type="submission" date="2015-04" db="UniProtKB">
        <authorList>
            <consortium name="EnsemblPlants"/>
        </authorList>
    </citation>
    <scope>IDENTIFICATION</scope>
    <source>
        <strain evidence="2">cv. Jemalong A17</strain>
    </source>
</reference>
<sequence length="55" mass="6160">MAIMLPGSTFPNFQTMQLVSFHFQLAMVSNSGYITVDQFRIQQQGGAVPLCMYTL</sequence>
<dbReference type="HOGENOM" id="CLU_3035392_0_0_1"/>
<evidence type="ECO:0000313" key="2">
    <source>
        <dbReference type="EnsemblPlants" id="AES90221"/>
    </source>
</evidence>
<organism evidence="1 3">
    <name type="scientific">Medicago truncatula</name>
    <name type="common">Barrel medic</name>
    <name type="synonym">Medicago tribuloides</name>
    <dbReference type="NCBI Taxonomy" id="3880"/>
    <lineage>
        <taxon>Eukaryota</taxon>
        <taxon>Viridiplantae</taxon>
        <taxon>Streptophyta</taxon>
        <taxon>Embryophyta</taxon>
        <taxon>Tracheophyta</taxon>
        <taxon>Spermatophyta</taxon>
        <taxon>Magnoliopsida</taxon>
        <taxon>eudicotyledons</taxon>
        <taxon>Gunneridae</taxon>
        <taxon>Pentapetalae</taxon>
        <taxon>rosids</taxon>
        <taxon>fabids</taxon>
        <taxon>Fabales</taxon>
        <taxon>Fabaceae</taxon>
        <taxon>Papilionoideae</taxon>
        <taxon>50 kb inversion clade</taxon>
        <taxon>NPAAA clade</taxon>
        <taxon>Hologalegina</taxon>
        <taxon>IRL clade</taxon>
        <taxon>Trifolieae</taxon>
        <taxon>Medicago</taxon>
    </lineage>
</organism>
<proteinExistence type="predicted"/>
<dbReference type="AlphaFoldDB" id="G7JMG7"/>
<dbReference type="EMBL" id="CM001220">
    <property type="protein sequence ID" value="AES90221.1"/>
    <property type="molecule type" value="Genomic_DNA"/>
</dbReference>
<dbReference type="Proteomes" id="UP000002051">
    <property type="component" value="Chromosome 4"/>
</dbReference>
<gene>
    <name evidence="1" type="ordered locus">MTR_4g086670</name>
</gene>
<keyword evidence="3" id="KW-1185">Reference proteome</keyword>
<dbReference type="PaxDb" id="3880-AES90221"/>
<reference evidence="1 3" key="2">
    <citation type="journal article" date="2014" name="BMC Genomics">
        <title>An improved genome release (version Mt4.0) for the model legume Medicago truncatula.</title>
        <authorList>
            <person name="Tang H."/>
            <person name="Krishnakumar V."/>
            <person name="Bidwell S."/>
            <person name="Rosen B."/>
            <person name="Chan A."/>
            <person name="Zhou S."/>
            <person name="Gentzbittel L."/>
            <person name="Childs K.L."/>
            <person name="Yandell M."/>
            <person name="Gundlach H."/>
            <person name="Mayer K.F."/>
            <person name="Schwartz D.C."/>
            <person name="Town C.D."/>
        </authorList>
    </citation>
    <scope>GENOME REANNOTATION</scope>
    <source>
        <strain evidence="2 3">cv. Jemalong A17</strain>
    </source>
</reference>
<evidence type="ECO:0000313" key="1">
    <source>
        <dbReference type="EMBL" id="AES90221.1"/>
    </source>
</evidence>
<dbReference type="EnsemblPlants" id="AES90221">
    <property type="protein sequence ID" value="AES90221"/>
    <property type="gene ID" value="MTR_4g086670"/>
</dbReference>